<dbReference type="EMBL" id="CP009508">
    <property type="protein sequence ID" value="AKB36663.1"/>
    <property type="molecule type" value="Genomic_DNA"/>
</dbReference>
<dbReference type="AlphaFoldDB" id="A0A0E3PNJ1"/>
<dbReference type="HOGENOM" id="CLU_1178143_0_0_2"/>
<dbReference type="RefSeq" id="WP_052727268.1">
    <property type="nucleotide sequence ID" value="NZ_CP009508.1"/>
</dbReference>
<dbReference type="GeneID" id="25419291"/>
<protein>
    <submittedName>
        <fullName evidence="1">Uncharacterized protein</fullName>
    </submittedName>
</protein>
<dbReference type="PATRIC" id="fig|1434118.4.peg.2653"/>
<gene>
    <name evidence="1" type="ORF">MSSAC_2073</name>
</gene>
<reference evidence="1 2" key="1">
    <citation type="submission" date="2014-07" db="EMBL/GenBank/DDBJ databases">
        <title>Methanogenic archaea and the global carbon cycle.</title>
        <authorList>
            <person name="Henriksen J.R."/>
            <person name="Luke J."/>
            <person name="Reinhart S."/>
            <person name="Benedict M.N."/>
            <person name="Youngblut N.D."/>
            <person name="Metcalf M.E."/>
            <person name="Whitaker R.J."/>
            <person name="Metcalf W.W."/>
        </authorList>
    </citation>
    <scope>NUCLEOTIDE SEQUENCE [LARGE SCALE GENOMIC DNA]</scope>
    <source>
        <strain evidence="1 2">C2J</strain>
    </source>
</reference>
<dbReference type="KEGG" id="msj:MSSAC_2073"/>
<dbReference type="Proteomes" id="UP000033123">
    <property type="component" value="Chromosome"/>
</dbReference>
<accession>A0A0E3PNJ1</accession>
<sequence length="235" mass="27373">MIDLYQYKVAWCPICNQGWVEIAKDTSSKELFLFCEECESEWDDPLNIKKDTSTRDKYGMVEVPSLAEIQDKKWYEYIIKDSNAYDARILEISQLTEDQIQAQYKKWGIENPISRLLYFVTIEVNKILLKGLGTSERDWNYSLINKEIRILISFENAGTIKKCNFQFKGILQKEDNIYLAIGDVIEIDESGRSFLLDCGVIITRALRANFKNIEVGDRVLIESIEFSLCNIEFEK</sequence>
<proteinExistence type="predicted"/>
<name>A0A0E3PNJ1_9EURY</name>
<evidence type="ECO:0000313" key="1">
    <source>
        <dbReference type="EMBL" id="AKB36663.1"/>
    </source>
</evidence>
<evidence type="ECO:0000313" key="2">
    <source>
        <dbReference type="Proteomes" id="UP000033123"/>
    </source>
</evidence>
<organism evidence="1 2">
    <name type="scientific">Methanosarcina siciliae C2J</name>
    <dbReference type="NCBI Taxonomy" id="1434118"/>
    <lineage>
        <taxon>Archaea</taxon>
        <taxon>Methanobacteriati</taxon>
        <taxon>Methanobacteriota</taxon>
        <taxon>Stenosarchaea group</taxon>
        <taxon>Methanomicrobia</taxon>
        <taxon>Methanosarcinales</taxon>
        <taxon>Methanosarcinaceae</taxon>
        <taxon>Methanosarcina</taxon>
    </lineage>
</organism>
<dbReference type="STRING" id="1434118.MSSAC_2073"/>